<dbReference type="Gene3D" id="3.40.630.30">
    <property type="match status" value="1"/>
</dbReference>
<dbReference type="InterPro" id="IPR016181">
    <property type="entry name" value="Acyl_CoA_acyltransferase"/>
</dbReference>
<accession>A0A517MWJ3</accession>
<dbReference type="PROSITE" id="PS51186">
    <property type="entry name" value="GNAT"/>
    <property type="match status" value="1"/>
</dbReference>
<dbReference type="Pfam" id="PF00583">
    <property type="entry name" value="Acetyltransf_1"/>
    <property type="match status" value="1"/>
</dbReference>
<sequence length="210" mass="23059">MTLQRIFRFGYRCLQRLIVLEGVSVLVGHVEQVSKITASDKKARMLSLESLQEHILNSEAPYCQTLVARIEERNLSCFGVESGGHLLSFAWFHLGSAEAGMNYGRDSSTATPILLQDNATFVFHAYTSSDARGKGLMSKVLGCAADSLRKSDGIKYLVATTEIVNDSAQSAFHRAGFNKAATYWRFGIGRWVVGKYPKPTGPILAFGDCV</sequence>
<dbReference type="KEGG" id="amob:HG15A2_25750"/>
<reference evidence="2 3" key="1">
    <citation type="submission" date="2019-02" db="EMBL/GenBank/DDBJ databases">
        <title>Deep-cultivation of Planctomycetes and their phenomic and genomic characterization uncovers novel biology.</title>
        <authorList>
            <person name="Wiegand S."/>
            <person name="Jogler M."/>
            <person name="Boedeker C."/>
            <person name="Pinto D."/>
            <person name="Vollmers J."/>
            <person name="Rivas-Marin E."/>
            <person name="Kohn T."/>
            <person name="Peeters S.H."/>
            <person name="Heuer A."/>
            <person name="Rast P."/>
            <person name="Oberbeckmann S."/>
            <person name="Bunk B."/>
            <person name="Jeske O."/>
            <person name="Meyerdierks A."/>
            <person name="Storesund J.E."/>
            <person name="Kallscheuer N."/>
            <person name="Luecker S."/>
            <person name="Lage O.M."/>
            <person name="Pohl T."/>
            <person name="Merkel B.J."/>
            <person name="Hornburger P."/>
            <person name="Mueller R.-W."/>
            <person name="Bruemmer F."/>
            <person name="Labrenz M."/>
            <person name="Spormann A.M."/>
            <person name="Op den Camp H."/>
            <person name="Overmann J."/>
            <person name="Amann R."/>
            <person name="Jetten M.S.M."/>
            <person name="Mascher T."/>
            <person name="Medema M.H."/>
            <person name="Devos D.P."/>
            <person name="Kaster A.-K."/>
            <person name="Ovreas L."/>
            <person name="Rohde M."/>
            <person name="Galperin M.Y."/>
            <person name="Jogler C."/>
        </authorList>
    </citation>
    <scope>NUCLEOTIDE SEQUENCE [LARGE SCALE GENOMIC DNA]</scope>
    <source>
        <strain evidence="2 3">HG15A2</strain>
    </source>
</reference>
<dbReference type="EMBL" id="CP036263">
    <property type="protein sequence ID" value="QDS99253.1"/>
    <property type="molecule type" value="Genomic_DNA"/>
</dbReference>
<dbReference type="SUPFAM" id="SSF55729">
    <property type="entry name" value="Acyl-CoA N-acyltransferases (Nat)"/>
    <property type="match status" value="1"/>
</dbReference>
<dbReference type="AlphaFoldDB" id="A0A517MWJ3"/>
<organism evidence="2 3">
    <name type="scientific">Adhaeretor mobilis</name>
    <dbReference type="NCBI Taxonomy" id="1930276"/>
    <lineage>
        <taxon>Bacteria</taxon>
        <taxon>Pseudomonadati</taxon>
        <taxon>Planctomycetota</taxon>
        <taxon>Planctomycetia</taxon>
        <taxon>Pirellulales</taxon>
        <taxon>Lacipirellulaceae</taxon>
        <taxon>Adhaeretor</taxon>
    </lineage>
</organism>
<dbReference type="RefSeq" id="WP_145060502.1">
    <property type="nucleotide sequence ID" value="NZ_CP036263.1"/>
</dbReference>
<keyword evidence="3" id="KW-1185">Reference proteome</keyword>
<name>A0A517MWJ3_9BACT</name>
<dbReference type="GO" id="GO:0016747">
    <property type="term" value="F:acyltransferase activity, transferring groups other than amino-acyl groups"/>
    <property type="evidence" value="ECO:0007669"/>
    <property type="project" value="InterPro"/>
</dbReference>
<feature type="domain" description="N-acetyltransferase" evidence="1">
    <location>
        <begin position="31"/>
        <end position="199"/>
    </location>
</feature>
<evidence type="ECO:0000313" key="2">
    <source>
        <dbReference type="EMBL" id="QDS99253.1"/>
    </source>
</evidence>
<dbReference type="OrthoDB" id="258863at2"/>
<gene>
    <name evidence="2" type="ORF">HG15A2_25750</name>
</gene>
<dbReference type="Proteomes" id="UP000319852">
    <property type="component" value="Chromosome"/>
</dbReference>
<dbReference type="InterPro" id="IPR000182">
    <property type="entry name" value="GNAT_dom"/>
</dbReference>
<evidence type="ECO:0000259" key="1">
    <source>
        <dbReference type="PROSITE" id="PS51186"/>
    </source>
</evidence>
<evidence type="ECO:0000313" key="3">
    <source>
        <dbReference type="Proteomes" id="UP000319852"/>
    </source>
</evidence>
<protein>
    <recommendedName>
        <fullName evidence="1">N-acetyltransferase domain-containing protein</fullName>
    </recommendedName>
</protein>
<proteinExistence type="predicted"/>